<dbReference type="RefSeq" id="WP_326618660.1">
    <property type="nucleotide sequence ID" value="NZ_CP109106.1"/>
</dbReference>
<protein>
    <submittedName>
        <fullName evidence="3">ABC transporter family substrate-binding protein</fullName>
    </submittedName>
</protein>
<feature type="region of interest" description="Disordered" evidence="1">
    <location>
        <begin position="432"/>
        <end position="513"/>
    </location>
</feature>
<feature type="domain" description="Solute-binding protein family 5" evidence="2">
    <location>
        <begin position="120"/>
        <end position="436"/>
    </location>
</feature>
<evidence type="ECO:0000259" key="2">
    <source>
        <dbReference type="Pfam" id="PF00496"/>
    </source>
</evidence>
<accession>A0ABZ1FHJ2</accession>
<dbReference type="Proteomes" id="UP001344251">
    <property type="component" value="Chromosome"/>
</dbReference>
<evidence type="ECO:0000256" key="1">
    <source>
        <dbReference type="SAM" id="MobiDB-lite"/>
    </source>
</evidence>
<dbReference type="SUPFAM" id="SSF53850">
    <property type="entry name" value="Periplasmic binding protein-like II"/>
    <property type="match status" value="2"/>
</dbReference>
<organism evidence="3 4">
    <name type="scientific">Streptomyces decoyicus</name>
    <dbReference type="NCBI Taxonomy" id="249567"/>
    <lineage>
        <taxon>Bacteria</taxon>
        <taxon>Bacillati</taxon>
        <taxon>Actinomycetota</taxon>
        <taxon>Actinomycetes</taxon>
        <taxon>Kitasatosporales</taxon>
        <taxon>Streptomycetaceae</taxon>
        <taxon>Streptomyces</taxon>
    </lineage>
</organism>
<dbReference type="Gene3D" id="3.40.190.10">
    <property type="entry name" value="Periplasmic binding protein-like II"/>
    <property type="match status" value="1"/>
</dbReference>
<reference evidence="3 4" key="1">
    <citation type="submission" date="2022-10" db="EMBL/GenBank/DDBJ databases">
        <title>The complete genomes of actinobacterial strains from the NBC collection.</title>
        <authorList>
            <person name="Joergensen T.S."/>
            <person name="Alvarez Arevalo M."/>
            <person name="Sterndorff E.B."/>
            <person name="Faurdal D."/>
            <person name="Vuksanovic O."/>
            <person name="Mourched A.-S."/>
            <person name="Charusanti P."/>
            <person name="Shaw S."/>
            <person name="Blin K."/>
            <person name="Weber T."/>
        </authorList>
    </citation>
    <scope>NUCLEOTIDE SEQUENCE [LARGE SCALE GENOMIC DNA]</scope>
    <source>
        <strain evidence="3 4">NBC 01774</strain>
    </source>
</reference>
<gene>
    <name evidence="3" type="ORF">OG863_15085</name>
</gene>
<dbReference type="Gene3D" id="3.10.105.10">
    <property type="entry name" value="Dipeptide-binding Protein, Domain 3"/>
    <property type="match status" value="2"/>
</dbReference>
<dbReference type="Pfam" id="PF00496">
    <property type="entry name" value="SBP_bac_5"/>
    <property type="match status" value="1"/>
</dbReference>
<proteinExistence type="predicted"/>
<dbReference type="Gene3D" id="3.90.76.10">
    <property type="entry name" value="Dipeptide-binding Protein, Domain 1"/>
    <property type="match status" value="1"/>
</dbReference>
<evidence type="ECO:0000313" key="4">
    <source>
        <dbReference type="Proteomes" id="UP001344251"/>
    </source>
</evidence>
<dbReference type="EMBL" id="CP109106">
    <property type="protein sequence ID" value="WSB69173.1"/>
    <property type="molecule type" value="Genomic_DNA"/>
</dbReference>
<feature type="compositionally biased region" description="Basic and acidic residues" evidence="1">
    <location>
        <begin position="316"/>
        <end position="326"/>
    </location>
</feature>
<dbReference type="CDD" id="cd08501">
    <property type="entry name" value="PBP2_Lpqw"/>
    <property type="match status" value="1"/>
</dbReference>
<dbReference type="InterPro" id="IPR000914">
    <property type="entry name" value="SBP_5_dom"/>
</dbReference>
<name>A0ABZ1FHJ2_9ACTN</name>
<evidence type="ECO:0000313" key="3">
    <source>
        <dbReference type="EMBL" id="WSB69173.1"/>
    </source>
</evidence>
<sequence>MTDHDHPSGRRPVCRGRRCAALIAAGVLLPLPVLTGCSDATRDTSVGTSQDIAPAPRGELKNGGTLRWAVDAMPGTLNAFQSDADATTTRIAGAVLPSMFTIDASGRPQRNADYLDAADISTRDPKQVVTYKINPKARWSNGTAITAADFIAQWTALRGKDNAFWTARNAGYDRIAKVEQGAGAHEVKVTFARPYADWRSLFTPLYPRSVMGSADAFNDGAREQLKVGAGPFLVQKRDAEAGHVVLVRNPKWWGEPAKLKKIVLESLPGDKRAAALANGSVDVAAVDQVAAKRVASARRAASHKKAGDGNAAPQGDKNRAGARSDAKTVAAENAVLRDYTIRKALEPAYTQLALNGSSGPLADDRVRRAVARAIDRQALADTVLKPLDLPSRPLGSHLLMAEQHGYQDHSDALGGQDTGAAKALLADAGWKSDGADRQQAGEKAGAPAPDAGRADGDEDGFDPSDDRYGDESGDDRSDGGYDAGADDRNPARSGRGHAAPPARSDQEGVRPAAAEAPLSFTGAVGSEVQQSALLRQSASFYKEAAASEKEEADGDTESAAYAKYKRYKKRAAQALGAAELIETGQAPHLPGSGGHPGALHAAAERRADAAAAPLPAGHKEGRIAAVRKNGRPLTLRFVLPDGAGSQQLRTVGRQIATMLGKIGIQTSLQRVSDASYFQDHIASGDFDLALYSWPGTAYPATDARPIYAKPQPAPDGSLTVEQNYTRVGTDHIDQLFDQAASELDEGASRTLMAQTDARIWAAAGSIPLYQRPELVATKKTLANVGAFGFATPRFQDIGYQK</sequence>
<dbReference type="PANTHER" id="PTHR30290:SF65">
    <property type="entry name" value="MONOACYL PHOSPHATIDYLINOSITOL TETRAMANNOSIDE-BINDING PROTEIN LPQW-RELATED"/>
    <property type="match status" value="1"/>
</dbReference>
<feature type="region of interest" description="Disordered" evidence="1">
    <location>
        <begin position="585"/>
        <end position="616"/>
    </location>
</feature>
<feature type="region of interest" description="Disordered" evidence="1">
    <location>
        <begin position="296"/>
        <end position="327"/>
    </location>
</feature>
<feature type="compositionally biased region" description="Basic and acidic residues" evidence="1">
    <location>
        <begin position="464"/>
        <end position="490"/>
    </location>
</feature>
<keyword evidence="4" id="KW-1185">Reference proteome</keyword>
<dbReference type="InterPro" id="IPR039424">
    <property type="entry name" value="SBP_5"/>
</dbReference>
<dbReference type="PANTHER" id="PTHR30290">
    <property type="entry name" value="PERIPLASMIC BINDING COMPONENT OF ABC TRANSPORTER"/>
    <property type="match status" value="1"/>
</dbReference>